<dbReference type="PANTHER" id="PTHR30346">
    <property type="entry name" value="TRANSCRIPTIONAL DUAL REGULATOR HCAR-RELATED"/>
    <property type="match status" value="1"/>
</dbReference>
<evidence type="ECO:0000256" key="2">
    <source>
        <dbReference type="ARBA" id="ARBA00023015"/>
    </source>
</evidence>
<dbReference type="GO" id="GO:0003677">
    <property type="term" value="F:DNA binding"/>
    <property type="evidence" value="ECO:0007669"/>
    <property type="project" value="UniProtKB-KW"/>
</dbReference>
<evidence type="ECO:0000313" key="7">
    <source>
        <dbReference type="Proteomes" id="UP001228905"/>
    </source>
</evidence>
<proteinExistence type="inferred from homology"/>
<name>A0ABU0IN97_9CAUL</name>
<accession>A0ABU0IN97</accession>
<protein>
    <submittedName>
        <fullName evidence="6">DNA-binding transcriptional LysR family regulator</fullName>
    </submittedName>
</protein>
<evidence type="ECO:0000259" key="5">
    <source>
        <dbReference type="Pfam" id="PF03466"/>
    </source>
</evidence>
<dbReference type="Pfam" id="PF03466">
    <property type="entry name" value="LysR_substrate"/>
    <property type="match status" value="1"/>
</dbReference>
<dbReference type="PANTHER" id="PTHR30346:SF28">
    <property type="entry name" value="HTH-TYPE TRANSCRIPTIONAL REGULATOR CYNR"/>
    <property type="match status" value="1"/>
</dbReference>
<evidence type="ECO:0000256" key="1">
    <source>
        <dbReference type="ARBA" id="ARBA00009437"/>
    </source>
</evidence>
<keyword evidence="3 6" id="KW-0238">DNA-binding</keyword>
<feature type="domain" description="LysR substrate-binding" evidence="5">
    <location>
        <begin position="2"/>
        <end position="125"/>
    </location>
</feature>
<dbReference type="RefSeq" id="WP_307347432.1">
    <property type="nucleotide sequence ID" value="NZ_JAUSVS010000002.1"/>
</dbReference>
<dbReference type="Gene3D" id="3.40.190.290">
    <property type="match status" value="1"/>
</dbReference>
<dbReference type="EMBL" id="JAUSVS010000002">
    <property type="protein sequence ID" value="MDQ0463477.1"/>
    <property type="molecule type" value="Genomic_DNA"/>
</dbReference>
<organism evidence="6 7">
    <name type="scientific">Caulobacter ginsengisoli</name>
    <dbReference type="NCBI Taxonomy" id="400775"/>
    <lineage>
        <taxon>Bacteria</taxon>
        <taxon>Pseudomonadati</taxon>
        <taxon>Pseudomonadota</taxon>
        <taxon>Alphaproteobacteria</taxon>
        <taxon>Caulobacterales</taxon>
        <taxon>Caulobacteraceae</taxon>
        <taxon>Caulobacter</taxon>
    </lineage>
</organism>
<dbReference type="InterPro" id="IPR005119">
    <property type="entry name" value="LysR_subst-bd"/>
</dbReference>
<comment type="caution">
    <text evidence="6">The sequence shown here is derived from an EMBL/GenBank/DDBJ whole genome shotgun (WGS) entry which is preliminary data.</text>
</comment>
<comment type="similarity">
    <text evidence="1">Belongs to the LysR transcriptional regulatory family.</text>
</comment>
<keyword evidence="2" id="KW-0805">Transcription regulation</keyword>
<gene>
    <name evidence="6" type="ORF">QO010_001248</name>
</gene>
<evidence type="ECO:0000256" key="4">
    <source>
        <dbReference type="ARBA" id="ARBA00023163"/>
    </source>
</evidence>
<dbReference type="Proteomes" id="UP001228905">
    <property type="component" value="Unassembled WGS sequence"/>
</dbReference>
<dbReference type="SUPFAM" id="SSF53850">
    <property type="entry name" value="Periplasmic binding protein-like II"/>
    <property type="match status" value="1"/>
</dbReference>
<evidence type="ECO:0000313" key="6">
    <source>
        <dbReference type="EMBL" id="MDQ0463477.1"/>
    </source>
</evidence>
<sequence>MRADHPLAGRDAVGVAELAGTDIVLLADPNPHRALVMQVFASAGLPIRPRLEVVTQRGAAWFALSSGAVTLIDQEMAAELVRLEPGVRAATFTAAPPWDVVAIRSRDRAPTLLADAALARLKEAAAEVGGR</sequence>
<keyword evidence="4" id="KW-0804">Transcription</keyword>
<reference evidence="6 7" key="1">
    <citation type="submission" date="2023-07" db="EMBL/GenBank/DDBJ databases">
        <title>Genomic Encyclopedia of Type Strains, Phase IV (KMG-IV): sequencing the most valuable type-strain genomes for metagenomic binning, comparative biology and taxonomic classification.</title>
        <authorList>
            <person name="Goeker M."/>
        </authorList>
    </citation>
    <scope>NUCLEOTIDE SEQUENCE [LARGE SCALE GENOMIC DNA]</scope>
    <source>
        <strain evidence="6 7">DSM 18695</strain>
    </source>
</reference>
<keyword evidence="7" id="KW-1185">Reference proteome</keyword>
<evidence type="ECO:0000256" key="3">
    <source>
        <dbReference type="ARBA" id="ARBA00023125"/>
    </source>
</evidence>